<accession>A0ABX3KSM7</accession>
<dbReference type="EMBL" id="MUFR01000008">
    <property type="protein sequence ID" value="OOF34745.1"/>
    <property type="molecule type" value="Genomic_DNA"/>
</dbReference>
<proteinExistence type="predicted"/>
<evidence type="ECO:0000313" key="1">
    <source>
        <dbReference type="EMBL" id="OOF34745.1"/>
    </source>
</evidence>
<dbReference type="Proteomes" id="UP000189431">
    <property type="component" value="Unassembled WGS sequence"/>
</dbReference>
<gene>
    <name evidence="1" type="ORF">BZJ21_04390</name>
</gene>
<dbReference type="RefSeq" id="WP_021023851.1">
    <property type="nucleotide sequence ID" value="NZ_MUFR01000008.1"/>
</dbReference>
<name>A0ABX3KSM7_SALCS</name>
<dbReference type="InterPro" id="IPR018772">
    <property type="entry name" value="Transcription_activator_HlyU"/>
</dbReference>
<comment type="caution">
    <text evidence="1">The sequence shown here is derived from an EMBL/GenBank/DDBJ whole genome shotgun (WGS) entry which is preliminary data.</text>
</comment>
<reference evidence="2" key="1">
    <citation type="submission" date="2017-01" db="EMBL/GenBank/DDBJ databases">
        <title>Draft genome of the species Salinivibrio costicola subsp. alcaliphilus.</title>
        <authorList>
            <person name="Lopez-Hermoso C."/>
            <person name="De La Haba R."/>
            <person name="Sanchez-Porro C."/>
            <person name="Ventosa A."/>
        </authorList>
    </citation>
    <scope>NUCLEOTIDE SEQUENCE [LARGE SCALE GENOMIC DNA]</scope>
    <source>
        <strain evidence="2">CBH448</strain>
    </source>
</reference>
<sequence length="96" mass="10655">MGWFSALFSGGQSKQAKATVTPTDYKGYLIYPEATAESGQYRVCGRICKEIDEQVMTHHFIRSDLLGNQDDANSLMITKAKMMIDQNGDKIFARGG</sequence>
<keyword evidence="2" id="KW-1185">Reference proteome</keyword>
<evidence type="ECO:0000313" key="2">
    <source>
        <dbReference type="Proteomes" id="UP000189431"/>
    </source>
</evidence>
<dbReference type="Pfam" id="PF10115">
    <property type="entry name" value="HlyU"/>
    <property type="match status" value="1"/>
</dbReference>
<organism evidence="1 2">
    <name type="scientific">Salinivibrio costicola subsp. alcaliphilus</name>
    <dbReference type="NCBI Taxonomy" id="272773"/>
    <lineage>
        <taxon>Bacteria</taxon>
        <taxon>Pseudomonadati</taxon>
        <taxon>Pseudomonadota</taxon>
        <taxon>Gammaproteobacteria</taxon>
        <taxon>Vibrionales</taxon>
        <taxon>Vibrionaceae</taxon>
        <taxon>Salinivibrio</taxon>
    </lineage>
</organism>
<protein>
    <submittedName>
        <fullName evidence="1">Transcriptional regulator</fullName>
    </submittedName>
</protein>